<dbReference type="RefSeq" id="WP_005828464.1">
    <property type="nucleotide sequence ID" value="NZ_BJOD01000025.1"/>
</dbReference>
<name>A0A3M8B978_9BACL</name>
<dbReference type="EMBL" id="RHHN01000010">
    <property type="protein sequence ID" value="RNB60014.1"/>
    <property type="molecule type" value="Genomic_DNA"/>
</dbReference>
<feature type="domain" description="Phage tail collar" evidence="1">
    <location>
        <begin position="7"/>
        <end position="63"/>
    </location>
</feature>
<dbReference type="AlphaFoldDB" id="A0A3M8B978"/>
<dbReference type="InterPro" id="IPR037053">
    <property type="entry name" value="Phage_tail_collar_dom_sf"/>
</dbReference>
<dbReference type="GeneID" id="82810585"/>
<proteinExistence type="predicted"/>
<dbReference type="SUPFAM" id="SSF88874">
    <property type="entry name" value="Receptor-binding domain of short tail fibre protein gp12"/>
    <property type="match status" value="1"/>
</dbReference>
<evidence type="ECO:0000313" key="5">
    <source>
        <dbReference type="Proteomes" id="UP000317180"/>
    </source>
</evidence>
<accession>A0A3M8B978</accession>
<evidence type="ECO:0000313" key="4">
    <source>
        <dbReference type="Proteomes" id="UP000276178"/>
    </source>
</evidence>
<dbReference type="InterPro" id="IPR011083">
    <property type="entry name" value="Phage_tail_collar_dom"/>
</dbReference>
<dbReference type="EMBL" id="BJOD01000025">
    <property type="protein sequence ID" value="GED26559.1"/>
    <property type="molecule type" value="Genomic_DNA"/>
</dbReference>
<dbReference type="Proteomes" id="UP000276178">
    <property type="component" value="Unassembled WGS sequence"/>
</dbReference>
<evidence type="ECO:0000313" key="2">
    <source>
        <dbReference type="EMBL" id="GED26559.1"/>
    </source>
</evidence>
<evidence type="ECO:0000313" key="3">
    <source>
        <dbReference type="EMBL" id="RNB60014.1"/>
    </source>
</evidence>
<dbReference type="Proteomes" id="UP000317180">
    <property type="component" value="Unassembled WGS sequence"/>
</dbReference>
<dbReference type="Pfam" id="PF07484">
    <property type="entry name" value="Collar"/>
    <property type="match status" value="1"/>
</dbReference>
<evidence type="ECO:0000259" key="1">
    <source>
        <dbReference type="Pfam" id="PF07484"/>
    </source>
</evidence>
<reference evidence="2 5" key="2">
    <citation type="submission" date="2019-06" db="EMBL/GenBank/DDBJ databases">
        <title>Whole genome shotgun sequence of Brevibacillus agri NBRC 15538.</title>
        <authorList>
            <person name="Hosoyama A."/>
            <person name="Uohara A."/>
            <person name="Ohji S."/>
            <person name="Ichikawa N."/>
        </authorList>
    </citation>
    <scope>NUCLEOTIDE SEQUENCE [LARGE SCALE GENOMIC DNA]</scope>
    <source>
        <strain evidence="2 5">NBRC 15538</strain>
    </source>
</reference>
<comment type="caution">
    <text evidence="3">The sequence shown here is derived from an EMBL/GenBank/DDBJ whole genome shotgun (WGS) entry which is preliminary data.</text>
</comment>
<organism evidence="3 4">
    <name type="scientific">Brevibacillus agri</name>
    <dbReference type="NCBI Taxonomy" id="51101"/>
    <lineage>
        <taxon>Bacteria</taxon>
        <taxon>Bacillati</taxon>
        <taxon>Bacillota</taxon>
        <taxon>Bacilli</taxon>
        <taxon>Bacillales</taxon>
        <taxon>Paenibacillaceae</taxon>
        <taxon>Brevibacillus</taxon>
    </lineage>
</organism>
<reference evidence="3 4" key="1">
    <citation type="submission" date="2018-10" db="EMBL/GenBank/DDBJ databases">
        <title>Phylogenomics of Brevibacillus.</title>
        <authorList>
            <person name="Dunlap C."/>
        </authorList>
    </citation>
    <scope>NUCLEOTIDE SEQUENCE [LARGE SCALE GENOMIC DNA]</scope>
    <source>
        <strain evidence="3 4">NRRL NRS 1219</strain>
    </source>
</reference>
<sequence length="165" mass="17303">MSEPFLGEIRAFAFPFPMRGWALCDGSILQIAQHQALYSILGATYGGNGVTTFALPDLRGRVPVHTGNGITLGQAGGEEAHVLSIGEMPPHTHVAKPLSTSGSIGKAEANVWAMTNVQAFAAAPNATMRGDALGAAGGSQPHNNMQPYQVLNYCIAIQGIYPSRN</sequence>
<dbReference type="OrthoDB" id="9810174at2"/>
<keyword evidence="5" id="KW-1185">Reference proteome</keyword>
<gene>
    <name evidence="2" type="ORF">BAG01nite_26610</name>
    <name evidence="3" type="ORF">EB820_03335</name>
</gene>
<dbReference type="Gene3D" id="3.90.1340.10">
    <property type="entry name" value="Phage tail collar domain"/>
    <property type="match status" value="1"/>
</dbReference>
<protein>
    <submittedName>
        <fullName evidence="3">Phage tail protein</fullName>
    </submittedName>
    <submittedName>
        <fullName evidence="2">Tail Collar domain-containing protein</fullName>
    </submittedName>
</protein>